<dbReference type="SUPFAM" id="SSF52058">
    <property type="entry name" value="L domain-like"/>
    <property type="match status" value="1"/>
</dbReference>
<dbReference type="SMART" id="SM00843">
    <property type="entry name" value="Ftsk_gamma"/>
    <property type="match status" value="1"/>
</dbReference>
<keyword evidence="2" id="KW-0677">Repeat</keyword>
<dbReference type="InterPro" id="IPR036388">
    <property type="entry name" value="WH-like_DNA-bd_sf"/>
</dbReference>
<dbReference type="InterPro" id="IPR050836">
    <property type="entry name" value="SDS22/Internalin_LRR"/>
</dbReference>
<gene>
    <name evidence="4" type="ORF">O7M46_00235</name>
</gene>
<proteinExistence type="predicted"/>
<dbReference type="PANTHER" id="PTHR46652">
    <property type="entry name" value="LEUCINE-RICH REPEAT AND IQ DOMAIN-CONTAINING PROTEIN 1-RELATED"/>
    <property type="match status" value="1"/>
</dbReference>
<evidence type="ECO:0000256" key="1">
    <source>
        <dbReference type="ARBA" id="ARBA00022614"/>
    </source>
</evidence>
<dbReference type="Gene3D" id="3.80.10.10">
    <property type="entry name" value="Ribonuclease Inhibitor"/>
    <property type="match status" value="1"/>
</dbReference>
<dbReference type="Proteomes" id="UP001224083">
    <property type="component" value="Unassembled WGS sequence"/>
</dbReference>
<dbReference type="PROSITE" id="PS51450">
    <property type="entry name" value="LRR"/>
    <property type="match status" value="1"/>
</dbReference>
<evidence type="ECO:0000313" key="5">
    <source>
        <dbReference type="Proteomes" id="UP001224083"/>
    </source>
</evidence>
<accession>A0ABT9KBD6</accession>
<evidence type="ECO:0000256" key="2">
    <source>
        <dbReference type="ARBA" id="ARBA00022737"/>
    </source>
</evidence>
<evidence type="ECO:0000259" key="3">
    <source>
        <dbReference type="SMART" id="SM00843"/>
    </source>
</evidence>
<dbReference type="InterPro" id="IPR001611">
    <property type="entry name" value="Leu-rich_rpt"/>
</dbReference>
<sequence length="239" mass="27925">MAMKVSDNVLALDELFPQVKDFVIEYCYASISEIQRKFRVGFNRAARIVEQLEANGVITEMNEEGVRLSLIVTDEQQAWWDALPVLWKKIFTTHIYHGDKLFTPAKQFYEPSAEIELRRKTDLIHVFCLTEIGFYKGPSLDYIPDLRYFNRLERFSIRHRQIADIRTLAQCKSLREVSLPFNQIRDISPLFELPFLEEVLLAGNPIADETQLSALLKKVEEQRTKQQKIMKVFSDSISY</sequence>
<evidence type="ECO:0000313" key="4">
    <source>
        <dbReference type="EMBL" id="MDP9499388.1"/>
    </source>
</evidence>
<organism evidence="4 5">
    <name type="scientific">Bisgaard Taxon 45</name>
    <dbReference type="NCBI Taxonomy" id="304289"/>
    <lineage>
        <taxon>Bacteria</taxon>
        <taxon>Pseudomonadati</taxon>
        <taxon>Pseudomonadota</taxon>
        <taxon>Gammaproteobacteria</taxon>
        <taxon>Pasteurellales</taxon>
        <taxon>Pasteurellaceae</taxon>
    </lineage>
</organism>
<reference evidence="4 5" key="1">
    <citation type="submission" date="2022-12" db="EMBL/GenBank/DDBJ databases">
        <title>Genome sequence of Pasteurellaceae Bisgaard Taxon 45.</title>
        <authorList>
            <person name="Foggin C."/>
            <person name="Rosen L.E."/>
            <person name="Henton M."/>
            <person name="Buys A."/>
            <person name="Floyd T."/>
            <person name="Turner A.D."/>
            <person name="Tarbin J."/>
            <person name="Lloyd A.S."/>
            <person name="Chaitezvi C."/>
            <person name="Ellis R.J."/>
            <person name="Roberts H.C."/>
            <person name="Dastjerdi A."/>
            <person name="Nunez A."/>
            <person name="Van Vliet A.H."/>
            <person name="Steinbach F."/>
        </authorList>
    </citation>
    <scope>NUCLEOTIDE SEQUENCE [LARGE SCALE GENOMIC DNA]</scope>
    <source>
        <strain evidence="4 5">VF20HR</strain>
    </source>
</reference>
<keyword evidence="5" id="KW-1185">Reference proteome</keyword>
<dbReference type="SUPFAM" id="SSF46785">
    <property type="entry name" value="Winged helix' DNA-binding domain"/>
    <property type="match status" value="1"/>
</dbReference>
<dbReference type="Gene3D" id="1.10.10.10">
    <property type="entry name" value="Winged helix-like DNA-binding domain superfamily/Winged helix DNA-binding domain"/>
    <property type="match status" value="1"/>
</dbReference>
<name>A0ABT9KBD6_9PAST</name>
<dbReference type="PANTHER" id="PTHR46652:SF3">
    <property type="entry name" value="LEUCINE-RICH REPEAT-CONTAINING PROTEIN 9"/>
    <property type="match status" value="1"/>
</dbReference>
<protein>
    <recommendedName>
        <fullName evidence="3">FtsK gamma domain-containing protein</fullName>
    </recommendedName>
</protein>
<keyword evidence="1" id="KW-0433">Leucine-rich repeat</keyword>
<feature type="domain" description="FtsK gamma" evidence="3">
    <location>
        <begin position="9"/>
        <end position="74"/>
    </location>
</feature>
<dbReference type="EMBL" id="JAQAHH010000001">
    <property type="protein sequence ID" value="MDP9499388.1"/>
    <property type="molecule type" value="Genomic_DNA"/>
</dbReference>
<dbReference type="InterPro" id="IPR036390">
    <property type="entry name" value="WH_DNA-bd_sf"/>
</dbReference>
<dbReference type="InterPro" id="IPR032675">
    <property type="entry name" value="LRR_dom_sf"/>
</dbReference>
<comment type="caution">
    <text evidence="4">The sequence shown here is derived from an EMBL/GenBank/DDBJ whole genome shotgun (WGS) entry which is preliminary data.</text>
</comment>
<dbReference type="Pfam" id="PF09397">
    <property type="entry name" value="FtsK_gamma"/>
    <property type="match status" value="1"/>
</dbReference>
<dbReference type="InterPro" id="IPR018541">
    <property type="entry name" value="Ftsk_gamma"/>
</dbReference>